<dbReference type="AlphaFoldDB" id="V9D0U8"/>
<evidence type="ECO:0000313" key="5">
    <source>
        <dbReference type="Proteomes" id="UP000030678"/>
    </source>
</evidence>
<dbReference type="EMBL" id="KB822710">
    <property type="protein sequence ID" value="ETI19602.1"/>
    <property type="molecule type" value="Genomic_DNA"/>
</dbReference>
<gene>
    <name evidence="4" type="ORF">G647_09436</name>
</gene>
<evidence type="ECO:0000256" key="2">
    <source>
        <dbReference type="ARBA" id="ARBA00022552"/>
    </source>
</evidence>
<evidence type="ECO:0000256" key="1">
    <source>
        <dbReference type="ARBA" id="ARBA00006524"/>
    </source>
</evidence>
<feature type="compositionally biased region" description="Basic and acidic residues" evidence="3">
    <location>
        <begin position="146"/>
        <end position="158"/>
    </location>
</feature>
<evidence type="ECO:0008006" key="6">
    <source>
        <dbReference type="Google" id="ProtNLM"/>
    </source>
</evidence>
<organism evidence="4 5">
    <name type="scientific">Cladophialophora carrionii CBS 160.54</name>
    <dbReference type="NCBI Taxonomy" id="1279043"/>
    <lineage>
        <taxon>Eukaryota</taxon>
        <taxon>Fungi</taxon>
        <taxon>Dikarya</taxon>
        <taxon>Ascomycota</taxon>
        <taxon>Pezizomycotina</taxon>
        <taxon>Eurotiomycetes</taxon>
        <taxon>Chaetothyriomycetidae</taxon>
        <taxon>Chaetothyriales</taxon>
        <taxon>Herpotrichiellaceae</taxon>
        <taxon>Cladophialophora</taxon>
    </lineage>
</organism>
<dbReference type="InterPro" id="IPR019398">
    <property type="entry name" value="Pre-rRNA_process_TSR2"/>
</dbReference>
<dbReference type="VEuPathDB" id="FungiDB:G647_09436"/>
<dbReference type="GO" id="GO:0006364">
    <property type="term" value="P:rRNA processing"/>
    <property type="evidence" value="ECO:0007669"/>
    <property type="project" value="UniProtKB-KW"/>
</dbReference>
<sequence length="228" mass="25322">MAEPNHPTSQQADPSPSSLVDKAVPSTLSARIDLLVALHLWSWPALTLAIQNNWGGSAQVSKDKRDWLAGAVSELLTSTPPQLADVGDLEEVLLQVMTDEFEVVVDDDSAEEVARGIWSGCAKLVDGDTSGLQALYEKWQERQKKGGEPKVEIVRAEDKEGEETDWDDEDDDDDDENDWKADRPDVNMDEAPPLVDIDWMPKRACKNKPEPEIDEEGFTKVVGKNKKK</sequence>
<dbReference type="PANTHER" id="PTHR21250">
    <property type="entry name" value="PRE-RRNA-PROCESSING PROTEIN TSR2 HOMOLOG"/>
    <property type="match status" value="1"/>
</dbReference>
<evidence type="ECO:0000313" key="4">
    <source>
        <dbReference type="EMBL" id="ETI19602.1"/>
    </source>
</evidence>
<feature type="compositionally biased region" description="Polar residues" evidence="3">
    <location>
        <begin position="1"/>
        <end position="18"/>
    </location>
</feature>
<dbReference type="Pfam" id="PF10273">
    <property type="entry name" value="WGG"/>
    <property type="match status" value="1"/>
</dbReference>
<protein>
    <recommendedName>
        <fullName evidence="6">Pre-rRNA-processing protein TSR2</fullName>
    </recommendedName>
</protein>
<proteinExistence type="inferred from homology"/>
<keyword evidence="2" id="KW-0698">rRNA processing</keyword>
<evidence type="ECO:0000256" key="3">
    <source>
        <dbReference type="SAM" id="MobiDB-lite"/>
    </source>
</evidence>
<name>V9D0U8_9EURO</name>
<accession>V9D0U8</accession>
<dbReference type="GeneID" id="19987929"/>
<reference evidence="4 5" key="1">
    <citation type="submission" date="2013-03" db="EMBL/GenBank/DDBJ databases">
        <title>The Genome Sequence of Cladophialophora carrionii CBS 160.54.</title>
        <authorList>
            <consortium name="The Broad Institute Genomics Platform"/>
            <person name="Cuomo C."/>
            <person name="de Hoog S."/>
            <person name="Gorbushina A."/>
            <person name="Walker B."/>
            <person name="Young S.K."/>
            <person name="Zeng Q."/>
            <person name="Gargeya S."/>
            <person name="Fitzgerald M."/>
            <person name="Haas B."/>
            <person name="Abouelleil A."/>
            <person name="Allen A.W."/>
            <person name="Alvarado L."/>
            <person name="Arachchi H.M."/>
            <person name="Berlin A.M."/>
            <person name="Chapman S.B."/>
            <person name="Gainer-Dewar J."/>
            <person name="Goldberg J."/>
            <person name="Griggs A."/>
            <person name="Gujja S."/>
            <person name="Hansen M."/>
            <person name="Howarth C."/>
            <person name="Imamovic A."/>
            <person name="Ireland A."/>
            <person name="Larimer J."/>
            <person name="McCowan C."/>
            <person name="Murphy C."/>
            <person name="Pearson M."/>
            <person name="Poon T.W."/>
            <person name="Priest M."/>
            <person name="Roberts A."/>
            <person name="Saif S."/>
            <person name="Shea T."/>
            <person name="Sisk P."/>
            <person name="Sykes S."/>
            <person name="Wortman J."/>
            <person name="Nusbaum C."/>
            <person name="Birren B."/>
        </authorList>
    </citation>
    <scope>NUCLEOTIDE SEQUENCE [LARGE SCALE GENOMIC DNA]</scope>
    <source>
        <strain evidence="4 5">CBS 160.54</strain>
    </source>
</reference>
<feature type="region of interest" description="Disordered" evidence="3">
    <location>
        <begin position="146"/>
        <end position="228"/>
    </location>
</feature>
<feature type="compositionally biased region" description="Acidic residues" evidence="3">
    <location>
        <begin position="159"/>
        <end position="177"/>
    </location>
</feature>
<dbReference type="HOGENOM" id="CLU_074896_0_2_1"/>
<dbReference type="OrthoDB" id="263560at2759"/>
<comment type="similarity">
    <text evidence="1">Belongs to the TSR2 family.</text>
</comment>
<dbReference type="Proteomes" id="UP000030678">
    <property type="component" value="Unassembled WGS sequence"/>
</dbReference>
<dbReference type="RefSeq" id="XP_008731961.1">
    <property type="nucleotide sequence ID" value="XM_008733739.1"/>
</dbReference>
<feature type="region of interest" description="Disordered" evidence="3">
    <location>
        <begin position="1"/>
        <end position="21"/>
    </location>
</feature>